<reference evidence="1 2" key="1">
    <citation type="submission" date="2016-02" db="EMBL/GenBank/DDBJ databases">
        <title>Draft genome sequence of the strain BR 10247T Bradyrhizobium neotropicale isolated from nodules of Centrolobium paraense.</title>
        <authorList>
            <person name="Simoes-Araujo J.L."/>
            <person name="Barauna A.C."/>
            <person name="Silva K."/>
            <person name="Zilli J.E."/>
        </authorList>
    </citation>
    <scope>NUCLEOTIDE SEQUENCE [LARGE SCALE GENOMIC DNA]</scope>
    <source>
        <strain evidence="1 2">BR 10247</strain>
    </source>
</reference>
<organism evidence="1 2">
    <name type="scientific">Bradyrhizobium neotropicale</name>
    <dbReference type="NCBI Taxonomy" id="1497615"/>
    <lineage>
        <taxon>Bacteria</taxon>
        <taxon>Pseudomonadati</taxon>
        <taxon>Pseudomonadota</taxon>
        <taxon>Alphaproteobacteria</taxon>
        <taxon>Hyphomicrobiales</taxon>
        <taxon>Nitrobacteraceae</taxon>
        <taxon>Bradyrhizobium</taxon>
    </lineage>
</organism>
<proteinExistence type="predicted"/>
<protein>
    <submittedName>
        <fullName evidence="1">Uncharacterized protein</fullName>
    </submittedName>
</protein>
<sequence>MSQFSSPQTAVCLSYRWQRATQFVVAHDLASLIGPSAIGPRQNRCAMLAIEHFRHPGRMPSPRCGLEDFARLKAARAAAARMH</sequence>
<dbReference type="EMBL" id="LSEF01000023">
    <property type="protein sequence ID" value="OAF19664.1"/>
    <property type="molecule type" value="Genomic_DNA"/>
</dbReference>
<comment type="caution">
    <text evidence="1">The sequence shown here is derived from an EMBL/GenBank/DDBJ whole genome shotgun (WGS) entry which is preliminary data.</text>
</comment>
<name>A0A176ZHN3_9BRAD</name>
<evidence type="ECO:0000313" key="2">
    <source>
        <dbReference type="Proteomes" id="UP000077173"/>
    </source>
</evidence>
<evidence type="ECO:0000313" key="1">
    <source>
        <dbReference type="EMBL" id="OAF19664.1"/>
    </source>
</evidence>
<dbReference type="AlphaFoldDB" id="A0A176ZHN3"/>
<accession>A0A176ZHN3</accession>
<dbReference type="Proteomes" id="UP000077173">
    <property type="component" value="Unassembled WGS sequence"/>
</dbReference>
<gene>
    <name evidence="1" type="ORF">AXW67_36275</name>
</gene>
<keyword evidence="2" id="KW-1185">Reference proteome</keyword>